<evidence type="ECO:0000313" key="2">
    <source>
        <dbReference type="Proteomes" id="UP000276417"/>
    </source>
</evidence>
<reference evidence="1 2" key="1">
    <citation type="submission" date="2018-11" db="EMBL/GenBank/DDBJ databases">
        <title>Deinococcus shelandsis sp. nov., isolated from South Shetland Islands soil of Antarctica.</title>
        <authorList>
            <person name="Tian J."/>
        </authorList>
    </citation>
    <scope>NUCLEOTIDE SEQUENCE [LARGE SCALE GENOMIC DNA]</scope>
    <source>
        <strain evidence="1 2">S14-83T</strain>
        <plasmid evidence="1 2">unnamed2</plasmid>
    </source>
</reference>
<protein>
    <submittedName>
        <fullName evidence="1">Uncharacterized protein</fullName>
    </submittedName>
</protein>
<proteinExistence type="predicted"/>
<geneLocation type="plasmid" evidence="1 2">
    <name>unnamed2</name>
</geneLocation>
<dbReference type="InterPro" id="IPR027396">
    <property type="entry name" value="DsrEFH-like"/>
</dbReference>
<dbReference type="Gene3D" id="3.40.1260.10">
    <property type="entry name" value="DsrEFH-like"/>
    <property type="match status" value="1"/>
</dbReference>
<organism evidence="1 2">
    <name type="scientific">Deinococcus psychrotolerans</name>
    <dbReference type="NCBI Taxonomy" id="2489213"/>
    <lineage>
        <taxon>Bacteria</taxon>
        <taxon>Thermotogati</taxon>
        <taxon>Deinococcota</taxon>
        <taxon>Deinococci</taxon>
        <taxon>Deinococcales</taxon>
        <taxon>Deinococcaceae</taxon>
        <taxon>Deinococcus</taxon>
    </lineage>
</organism>
<dbReference type="OrthoDB" id="6412948at2"/>
<keyword evidence="2" id="KW-1185">Reference proteome</keyword>
<name>A0A3G8YQW5_9DEIO</name>
<sequence length="111" mass="12067">MTNLKLVLHIDQADRWPAALSNVANVLRDYPAISLRIVANEAGVYAFLGRTDLLTKMAEAAEKQVAFQACANSLKSHDIDPAHLPKWVTVVPAGVVALAEAQREGFAYIKP</sequence>
<dbReference type="AlphaFoldDB" id="A0A3G8YQW5"/>
<dbReference type="PANTHER" id="PTHR37691:SF1">
    <property type="entry name" value="BLR3518 PROTEIN"/>
    <property type="match status" value="1"/>
</dbReference>
<dbReference type="InterPro" id="IPR003787">
    <property type="entry name" value="Sulphur_relay_DsrE/F-like"/>
</dbReference>
<keyword evidence="1" id="KW-0614">Plasmid</keyword>
<dbReference type="EMBL" id="CP034186">
    <property type="protein sequence ID" value="AZI44964.1"/>
    <property type="molecule type" value="Genomic_DNA"/>
</dbReference>
<dbReference type="KEGG" id="dph:EHF33_18850"/>
<dbReference type="Pfam" id="PF02635">
    <property type="entry name" value="DsrE"/>
    <property type="match status" value="1"/>
</dbReference>
<dbReference type="PANTHER" id="PTHR37691">
    <property type="entry name" value="BLR3518 PROTEIN"/>
    <property type="match status" value="1"/>
</dbReference>
<dbReference type="RefSeq" id="WP_124875110.1">
    <property type="nucleotide sequence ID" value="NZ_CP034186.1"/>
</dbReference>
<gene>
    <name evidence="1" type="ORF">EHF33_18850</name>
</gene>
<dbReference type="Proteomes" id="UP000276417">
    <property type="component" value="Plasmid unnamed2"/>
</dbReference>
<dbReference type="SUPFAM" id="SSF75169">
    <property type="entry name" value="DsrEFH-like"/>
    <property type="match status" value="1"/>
</dbReference>
<evidence type="ECO:0000313" key="1">
    <source>
        <dbReference type="EMBL" id="AZI44964.1"/>
    </source>
</evidence>
<accession>A0A3G8YQW5</accession>